<dbReference type="eggNOG" id="COG0446">
    <property type="taxonomic scope" value="Bacteria"/>
</dbReference>
<dbReference type="EMBL" id="BAHC01000241">
    <property type="protein sequence ID" value="GAB93714.1"/>
    <property type="molecule type" value="Genomic_DNA"/>
</dbReference>
<dbReference type="Proteomes" id="UP000008363">
    <property type="component" value="Unassembled WGS sequence"/>
</dbReference>
<evidence type="ECO:0000313" key="7">
    <source>
        <dbReference type="EMBL" id="GAB93714.1"/>
    </source>
</evidence>
<evidence type="ECO:0000256" key="3">
    <source>
        <dbReference type="ARBA" id="ARBA00022827"/>
    </source>
</evidence>
<dbReference type="InterPro" id="IPR050446">
    <property type="entry name" value="FAD-oxidoreductase/Apoptosis"/>
</dbReference>
<feature type="domain" description="FAD/NAD(P)-binding" evidence="5">
    <location>
        <begin position="6"/>
        <end position="301"/>
    </location>
</feature>
<dbReference type="PRINTS" id="PR00368">
    <property type="entry name" value="FADPNR"/>
</dbReference>
<dbReference type="Pfam" id="PF07992">
    <property type="entry name" value="Pyr_redox_2"/>
    <property type="match status" value="1"/>
</dbReference>
<dbReference type="Gene3D" id="3.50.50.60">
    <property type="entry name" value="FAD/NAD(P)-binding domain"/>
    <property type="match status" value="2"/>
</dbReference>
<dbReference type="GO" id="GO:0005737">
    <property type="term" value="C:cytoplasm"/>
    <property type="evidence" value="ECO:0007669"/>
    <property type="project" value="TreeGrafter"/>
</dbReference>
<comment type="cofactor">
    <cofactor evidence="1">
        <name>FAD</name>
        <dbReference type="ChEBI" id="CHEBI:57692"/>
    </cofactor>
</comment>
<dbReference type="InterPro" id="IPR036188">
    <property type="entry name" value="FAD/NAD-bd_sf"/>
</dbReference>
<evidence type="ECO:0000259" key="6">
    <source>
        <dbReference type="Pfam" id="PF14759"/>
    </source>
</evidence>
<dbReference type="AlphaFoldDB" id="K6X4I8"/>
<proteinExistence type="predicted"/>
<dbReference type="Gene3D" id="3.30.390.30">
    <property type="match status" value="1"/>
</dbReference>
<dbReference type="PANTHER" id="PTHR43557">
    <property type="entry name" value="APOPTOSIS-INDUCING FACTOR 1"/>
    <property type="match status" value="1"/>
</dbReference>
<keyword evidence="2" id="KW-0285">Flavoprotein</keyword>
<keyword evidence="4" id="KW-0560">Oxidoreductase</keyword>
<evidence type="ECO:0000256" key="1">
    <source>
        <dbReference type="ARBA" id="ARBA00001974"/>
    </source>
</evidence>
<dbReference type="STRING" id="1108045.GORHZ_241_00120"/>
<keyword evidence="3" id="KW-0274">FAD</keyword>
<evidence type="ECO:0000313" key="8">
    <source>
        <dbReference type="Proteomes" id="UP000008363"/>
    </source>
</evidence>
<feature type="domain" description="Reductase C-terminal" evidence="6">
    <location>
        <begin position="322"/>
        <end position="390"/>
    </location>
</feature>
<dbReference type="PANTHER" id="PTHR43557:SF2">
    <property type="entry name" value="RIESKE DOMAIN-CONTAINING PROTEIN-RELATED"/>
    <property type="match status" value="1"/>
</dbReference>
<protein>
    <submittedName>
        <fullName evidence="7">Putative ferredoxin reductase</fullName>
    </submittedName>
</protein>
<accession>K6X4I8</accession>
<dbReference type="PRINTS" id="PR00411">
    <property type="entry name" value="PNDRDTASEI"/>
</dbReference>
<dbReference type="RefSeq" id="WP_006339242.1">
    <property type="nucleotide sequence ID" value="NZ_BAHC01000241.1"/>
</dbReference>
<comment type="caution">
    <text evidence="7">The sequence shown here is derived from an EMBL/GenBank/DDBJ whole genome shotgun (WGS) entry which is preliminary data.</text>
</comment>
<dbReference type="SUPFAM" id="SSF55424">
    <property type="entry name" value="FAD/NAD-linked reductases, dimerisation (C-terminal) domain"/>
    <property type="match status" value="1"/>
</dbReference>
<evidence type="ECO:0000256" key="2">
    <source>
        <dbReference type="ARBA" id="ARBA00022630"/>
    </source>
</evidence>
<dbReference type="Pfam" id="PF14759">
    <property type="entry name" value="Reductase_C"/>
    <property type="match status" value="1"/>
</dbReference>
<reference evidence="7 8" key="1">
    <citation type="submission" date="2012-08" db="EMBL/GenBank/DDBJ databases">
        <title>Whole genome shotgun sequence of Gordonia rhizosphera NBRC 16068.</title>
        <authorList>
            <person name="Takarada H."/>
            <person name="Isaki S."/>
            <person name="Hosoyama A."/>
            <person name="Tsuchikane K."/>
            <person name="Katsumata H."/>
            <person name="Baba S."/>
            <person name="Ohji S."/>
            <person name="Yamazaki S."/>
            <person name="Fujita N."/>
        </authorList>
    </citation>
    <scope>NUCLEOTIDE SEQUENCE [LARGE SCALE GENOMIC DNA]</scope>
    <source>
        <strain evidence="7 8">NBRC 16068</strain>
    </source>
</reference>
<organism evidence="7 8">
    <name type="scientific">Gordonia rhizosphera NBRC 16068</name>
    <dbReference type="NCBI Taxonomy" id="1108045"/>
    <lineage>
        <taxon>Bacteria</taxon>
        <taxon>Bacillati</taxon>
        <taxon>Actinomycetota</taxon>
        <taxon>Actinomycetes</taxon>
        <taxon>Mycobacteriales</taxon>
        <taxon>Gordoniaceae</taxon>
        <taxon>Gordonia</taxon>
    </lineage>
</organism>
<name>K6X4I8_9ACTN</name>
<evidence type="ECO:0000256" key="4">
    <source>
        <dbReference type="ARBA" id="ARBA00023002"/>
    </source>
</evidence>
<keyword evidence="8" id="KW-1185">Reference proteome</keyword>
<dbReference type="OrthoDB" id="3568330at2"/>
<dbReference type="SUPFAM" id="SSF51905">
    <property type="entry name" value="FAD/NAD(P)-binding domain"/>
    <property type="match status" value="1"/>
</dbReference>
<dbReference type="GO" id="GO:0016651">
    <property type="term" value="F:oxidoreductase activity, acting on NAD(P)H"/>
    <property type="evidence" value="ECO:0007669"/>
    <property type="project" value="TreeGrafter"/>
</dbReference>
<gene>
    <name evidence="7" type="ORF">GORHZ_241_00120</name>
</gene>
<dbReference type="InterPro" id="IPR028202">
    <property type="entry name" value="Reductase_C"/>
</dbReference>
<dbReference type="InterPro" id="IPR023753">
    <property type="entry name" value="FAD/NAD-binding_dom"/>
</dbReference>
<dbReference type="InterPro" id="IPR016156">
    <property type="entry name" value="FAD/NAD-linked_Rdtase_dimer_sf"/>
</dbReference>
<sequence>MTDSRRVVIVGGSLAGLKAAQEARTSGFTGRLTIVGAELHLPYDRPPLSKEFLGGSAAVQAPFLPGAHELAEQLGVETILGEPATAIDMTAQRITVGTSSVAYDSLLVATGSTARRLGDTDRLRGVETLRTLDDAQRIGTALRRGDRPVVIGGGFIGSEVASAARSHGLDVSIIEAAPTPLVRAVGETAGEWLSRLHARNGTQLICGTAVESLSGDERVEAIHLSDGRSLDADLVVVGIGADPATGWLDGSGLELDNGIVCDARLRAGDNIWAAGDVARWWSEDFGAPLRIEHWTNAAEQGAVAMRNLLNPQEAMSYRHIPYFWSDWYGSRIQLVGLASGEPTVVTGDPATDVFVALYREGDRLVGALALNRRSDIMKYRALIARSASWQDGLALAEERNRRMVRA</sequence>
<evidence type="ECO:0000259" key="5">
    <source>
        <dbReference type="Pfam" id="PF07992"/>
    </source>
</evidence>